<dbReference type="Pfam" id="PF25018">
    <property type="entry name" value="HEAT_IPO9_c"/>
    <property type="match status" value="1"/>
</dbReference>
<keyword evidence="4" id="KW-1185">Reference proteome</keyword>
<comment type="caution">
    <text evidence="3">The sequence shown here is derived from an EMBL/GenBank/DDBJ whole genome shotgun (WGS) entry which is preliminary data.</text>
</comment>
<gene>
    <name evidence="3" type="ORF">NLI96_g5102</name>
</gene>
<dbReference type="SUPFAM" id="SSF48371">
    <property type="entry name" value="ARM repeat"/>
    <property type="match status" value="1"/>
</dbReference>
<evidence type="ECO:0000313" key="3">
    <source>
        <dbReference type="EMBL" id="KAJ3485237.1"/>
    </source>
</evidence>
<protein>
    <recommendedName>
        <fullName evidence="2">Importin-9 central HEAT repeats domain-containing protein</fullName>
    </recommendedName>
</protein>
<dbReference type="EMBL" id="JANAWD010000160">
    <property type="protein sequence ID" value="KAJ3485237.1"/>
    <property type="molecule type" value="Genomic_DNA"/>
</dbReference>
<keyword evidence="1" id="KW-0813">Transport</keyword>
<dbReference type="PANTHER" id="PTHR10997:SF9">
    <property type="entry name" value="IMPORTIN-9"/>
    <property type="match status" value="1"/>
</dbReference>
<dbReference type="Gene3D" id="1.25.10.10">
    <property type="entry name" value="Leucine-rich Repeat Variant"/>
    <property type="match status" value="1"/>
</dbReference>
<evidence type="ECO:0000259" key="2">
    <source>
        <dbReference type="Pfam" id="PF25018"/>
    </source>
</evidence>
<sequence>MASQVAQCLSATLSSDPNARIAAELKLNELSANPGMDLRKRFVKTQIRRTVFQGLSDPLRKVRTASAHTLSSIANCDWPDEYPDLLNNLIDLLSSNSPHSVHGSLQVFVEFVKADLTEDQILPVLRQLLPVLLNILGDAEHHSHLTRSRTISVFSQCVESLFMVKDQHPNAVQEATTSILPVWLDAFKVLLSIDPKQEVENTQNWDGLAIRIQIFKVSAKSIHHAVLINLVSYLKTLDNIFASFSRALTPYLTDLLSAALHHLDVLLPTFYTHYIACTASVPPSSEDETIDLTQLICPLFDFISNAARGGKAKDWFNHTNLNSVITSIFNWAQLSNDDEEEWANNANAFVAQDADDAGAYSVRMAGFDLLSVLVERTPATTTSTIQTTLQQVITNSSHGRDAGQGSWWRPLEAALAACGSVSDDILECLEEEEESGRPKPIDIEYFLTNIIPSLLGLCQYPFLQGRAFVFASQYTKVLPAQAASQYLNAAIQVLESPDSPATVSLSAVKAIQKSVSIGMLCDEPIPDHIVNSFFKDLEDSILLPVAPRIAGDLGPLLLMTTEDTLALVLETVSVIVAVQNAKWLTTDLARSIVSAVLQVWVKFNKDPIFLSILTDILSRMTASHSPGVYQTIVKESLPPLAHAIASAQSDESWIASAAIELVGSLVQGAPTSNLGEGFFGAFAPSLFQRLKSTEDRDIIQNGIVTLTWVVRKDVKQVINWTDHSTGESGLGSILSFIAQQLQSDDESGGLVIGDLIIHLLRNAGDGVLPVLPQFLQTMVGRMTTAKTATFVQVWSYVLWYLYQKLMQPISKSLVIPFAFLIYNQQRDTVLSLLETTNVNGRSGLDILIQTWCENAETFQGFWAIRISNLALSSLFASQRPSLQTLMVKGDIILKPETKNVIMTRSRTKQTPPEFRSIPFPVKALKLLLHDLQTGGESAVMGLGSNVSDLASDDGDDDWEEEETDTIQGSKQDELAFLSDLIGPKGANFDNDEILGESDDEDLRADPVSQIDMKDHLLGFLRECAARNTSNFSVVVDQLTPEEILVVRNAVLSGQR</sequence>
<evidence type="ECO:0000313" key="4">
    <source>
        <dbReference type="Proteomes" id="UP001212997"/>
    </source>
</evidence>
<dbReference type="PANTHER" id="PTHR10997">
    <property type="entry name" value="IMPORTIN-7, 8, 11"/>
    <property type="match status" value="1"/>
</dbReference>
<evidence type="ECO:0000256" key="1">
    <source>
        <dbReference type="ARBA" id="ARBA00022927"/>
    </source>
</evidence>
<dbReference type="GO" id="GO:0005829">
    <property type="term" value="C:cytosol"/>
    <property type="evidence" value="ECO:0007669"/>
    <property type="project" value="TreeGrafter"/>
</dbReference>
<accession>A0AAD5YJG6</accession>
<reference evidence="3" key="1">
    <citation type="submission" date="2022-07" db="EMBL/GenBank/DDBJ databases">
        <title>Genome Sequence of Physisporinus lineatus.</title>
        <authorList>
            <person name="Buettner E."/>
        </authorList>
    </citation>
    <scope>NUCLEOTIDE SEQUENCE</scope>
    <source>
        <strain evidence="3">VT162</strain>
    </source>
</reference>
<dbReference type="GO" id="GO:0005635">
    <property type="term" value="C:nuclear envelope"/>
    <property type="evidence" value="ECO:0007669"/>
    <property type="project" value="TreeGrafter"/>
</dbReference>
<organism evidence="3 4">
    <name type="scientific">Meripilus lineatus</name>
    <dbReference type="NCBI Taxonomy" id="2056292"/>
    <lineage>
        <taxon>Eukaryota</taxon>
        <taxon>Fungi</taxon>
        <taxon>Dikarya</taxon>
        <taxon>Basidiomycota</taxon>
        <taxon>Agaricomycotina</taxon>
        <taxon>Agaricomycetes</taxon>
        <taxon>Polyporales</taxon>
        <taxon>Meripilaceae</taxon>
        <taxon>Meripilus</taxon>
    </lineage>
</organism>
<dbReference type="AlphaFoldDB" id="A0AAD5YJG6"/>
<feature type="domain" description="Importin-9 central HEAT repeats" evidence="2">
    <location>
        <begin position="320"/>
        <end position="516"/>
    </location>
</feature>
<proteinExistence type="predicted"/>
<dbReference type="InterPro" id="IPR011989">
    <property type="entry name" value="ARM-like"/>
</dbReference>
<dbReference type="InterPro" id="IPR056840">
    <property type="entry name" value="HEAT_IPO9_central"/>
</dbReference>
<dbReference type="GO" id="GO:0006606">
    <property type="term" value="P:protein import into nucleus"/>
    <property type="evidence" value="ECO:0007669"/>
    <property type="project" value="TreeGrafter"/>
</dbReference>
<name>A0AAD5YJG6_9APHY</name>
<dbReference type="InterPro" id="IPR016024">
    <property type="entry name" value="ARM-type_fold"/>
</dbReference>
<keyword evidence="1" id="KW-0653">Protein transport</keyword>
<dbReference type="Proteomes" id="UP001212997">
    <property type="component" value="Unassembled WGS sequence"/>
</dbReference>